<reference evidence="2 3" key="1">
    <citation type="submission" date="2024-02" db="EMBL/GenBank/DDBJ databases">
        <title>A draft genome for the cacao thread blight pathogen Marasmius crinis-equi.</title>
        <authorList>
            <person name="Cohen S.P."/>
            <person name="Baruah I.K."/>
            <person name="Amoako-Attah I."/>
            <person name="Bukari Y."/>
            <person name="Meinhardt L.W."/>
            <person name="Bailey B.A."/>
        </authorList>
    </citation>
    <scope>NUCLEOTIDE SEQUENCE [LARGE SCALE GENOMIC DNA]</scope>
    <source>
        <strain evidence="2 3">GH-76</strain>
    </source>
</reference>
<name>A0ABR3FD73_9AGAR</name>
<evidence type="ECO:0000313" key="2">
    <source>
        <dbReference type="EMBL" id="KAL0573044.1"/>
    </source>
</evidence>
<feature type="domain" description="DUF6570" evidence="1">
    <location>
        <begin position="186"/>
        <end position="325"/>
    </location>
</feature>
<sequence>MKARVSSETAVLFAILKFEFTDRVIECLLQEETPIDAQSLSHDGICDKVDIDSEYAEGFESAWEAVDEINDDGEWPVAVPDQVKLLCMHNYRNALKLRPPKTCGCCGRRRLGVEVECVRLTRSDMWMLEPLRYSAVFPDFPWGVDEFAFESSVLDGFMLEREGIQSMGPSEAEVYLCEACFSDLKKERVPRYSYANHLYRGRLPECFRDLTVGEEMICSRFKSTAYIYRLKGCNSDDQAPLVMSGNCCAHELNTVSTANILPRTPADVRDLLTVVFIGSGKFDFSKMGANSVFRVRKRKVLEFLQWLSVHNPAYKDVTISLENLNQYPEDGTLTGLEESVIVQSTPGASEGVGFEPHVSDEFLKECTTADI</sequence>
<proteinExistence type="predicted"/>
<dbReference type="InterPro" id="IPR046700">
    <property type="entry name" value="DUF6570"/>
</dbReference>
<dbReference type="EMBL" id="JBAHYK010000552">
    <property type="protein sequence ID" value="KAL0573044.1"/>
    <property type="molecule type" value="Genomic_DNA"/>
</dbReference>
<keyword evidence="3" id="KW-1185">Reference proteome</keyword>
<gene>
    <name evidence="2" type="ORF">V5O48_008922</name>
</gene>
<accession>A0ABR3FD73</accession>
<evidence type="ECO:0000259" key="1">
    <source>
        <dbReference type="Pfam" id="PF20209"/>
    </source>
</evidence>
<dbReference type="Pfam" id="PF20209">
    <property type="entry name" value="DUF6570"/>
    <property type="match status" value="1"/>
</dbReference>
<evidence type="ECO:0000313" key="3">
    <source>
        <dbReference type="Proteomes" id="UP001465976"/>
    </source>
</evidence>
<organism evidence="2 3">
    <name type="scientific">Marasmius crinis-equi</name>
    <dbReference type="NCBI Taxonomy" id="585013"/>
    <lineage>
        <taxon>Eukaryota</taxon>
        <taxon>Fungi</taxon>
        <taxon>Dikarya</taxon>
        <taxon>Basidiomycota</taxon>
        <taxon>Agaricomycotina</taxon>
        <taxon>Agaricomycetes</taxon>
        <taxon>Agaricomycetidae</taxon>
        <taxon>Agaricales</taxon>
        <taxon>Marasmiineae</taxon>
        <taxon>Marasmiaceae</taxon>
        <taxon>Marasmius</taxon>
    </lineage>
</organism>
<protein>
    <recommendedName>
        <fullName evidence="1">DUF6570 domain-containing protein</fullName>
    </recommendedName>
</protein>
<dbReference type="Proteomes" id="UP001465976">
    <property type="component" value="Unassembled WGS sequence"/>
</dbReference>
<comment type="caution">
    <text evidence="2">The sequence shown here is derived from an EMBL/GenBank/DDBJ whole genome shotgun (WGS) entry which is preliminary data.</text>
</comment>